<dbReference type="NCBIfam" id="NF033545">
    <property type="entry name" value="transpos_IS630"/>
    <property type="match status" value="1"/>
</dbReference>
<feature type="domain" description="Tc1-like transposase DDE" evidence="1">
    <location>
        <begin position="17"/>
        <end position="168"/>
    </location>
</feature>
<dbReference type="InterPro" id="IPR038717">
    <property type="entry name" value="Tc1-like_DDE_dom"/>
</dbReference>
<dbReference type="AlphaFoldDB" id="A0A062V9D8"/>
<protein>
    <recommendedName>
        <fullName evidence="1">Tc1-like transposase DDE domain-containing protein</fullName>
    </recommendedName>
</protein>
<dbReference type="EMBL" id="JMIY01000001">
    <property type="protein sequence ID" value="KCZ73168.1"/>
    <property type="molecule type" value="Genomic_DNA"/>
</dbReference>
<evidence type="ECO:0000313" key="3">
    <source>
        <dbReference type="Proteomes" id="UP000027153"/>
    </source>
</evidence>
<accession>A0A062V9D8</accession>
<sequence length="185" mass="21841">MEDVLDLYAQPYDPKQPVVCFDEKPYQLIGDVRHPLPMKPGQAQRYDYEYKRNGTCNIFLFFQPLSGWRHVEVTEQRTKLDFASCMKALTDKYFPEAEAIKVVLDNLNTHNPAALYEAYKPEEARRILRKLDFHYTPKHGSWLNMVEIEISVLSEQCLDRRIPDKATVKREIDAWEKKLTNSMLW</sequence>
<evidence type="ECO:0000313" key="2">
    <source>
        <dbReference type="EMBL" id="KCZ73168.1"/>
    </source>
</evidence>
<reference evidence="2 3" key="1">
    <citation type="journal article" date="2013" name="Nature">
        <title>Anaerobic oxidation of methane coupled to nitrate reduction in a novel archaeal lineage.</title>
        <authorList>
            <person name="Haroon M.F."/>
            <person name="Hu S."/>
            <person name="Shi Y."/>
            <person name="Imelfort M."/>
            <person name="Keller J."/>
            <person name="Hugenholtz P."/>
            <person name="Yuan Z."/>
            <person name="Tyson G.W."/>
        </authorList>
    </citation>
    <scope>NUCLEOTIDE SEQUENCE [LARGE SCALE GENOMIC DNA]</scope>
    <source>
        <strain evidence="2 3">ANME-2d</strain>
    </source>
</reference>
<comment type="caution">
    <text evidence="2">The sequence shown here is derived from an EMBL/GenBank/DDBJ whole genome shotgun (WGS) entry which is preliminary data.</text>
</comment>
<dbReference type="Proteomes" id="UP000027153">
    <property type="component" value="Unassembled WGS sequence"/>
</dbReference>
<gene>
    <name evidence="2" type="ORF">ANME2D_00228</name>
</gene>
<dbReference type="InterPro" id="IPR047655">
    <property type="entry name" value="Transpos_IS630-like"/>
</dbReference>
<organism evidence="2 3">
    <name type="scientific">Candidatus Methanoperedens nitratireducens</name>
    <dbReference type="NCBI Taxonomy" id="1392998"/>
    <lineage>
        <taxon>Archaea</taxon>
        <taxon>Methanobacteriati</taxon>
        <taxon>Methanobacteriota</taxon>
        <taxon>Stenosarchaea group</taxon>
        <taxon>Methanomicrobia</taxon>
        <taxon>Methanosarcinales</taxon>
        <taxon>ANME-2 cluster</taxon>
        <taxon>Candidatus Methanoperedentaceae</taxon>
        <taxon>Candidatus Methanoperedens</taxon>
    </lineage>
</organism>
<evidence type="ECO:0000259" key="1">
    <source>
        <dbReference type="Pfam" id="PF13358"/>
    </source>
</evidence>
<name>A0A062V9D8_9EURY</name>
<dbReference type="PATRIC" id="fig|1392998.3.peg.593"/>
<keyword evidence="3" id="KW-1185">Reference proteome</keyword>
<proteinExistence type="predicted"/>
<dbReference type="Pfam" id="PF13358">
    <property type="entry name" value="DDE_3"/>
    <property type="match status" value="1"/>
</dbReference>